<accession>A0A8S9GV11</accession>
<dbReference type="EMBL" id="QGKY02001925">
    <property type="protein sequence ID" value="KAF2549583.1"/>
    <property type="molecule type" value="Genomic_DNA"/>
</dbReference>
<feature type="compositionally biased region" description="Basic and acidic residues" evidence="1">
    <location>
        <begin position="37"/>
        <end position="53"/>
    </location>
</feature>
<reference evidence="2" key="1">
    <citation type="submission" date="2019-12" db="EMBL/GenBank/DDBJ databases">
        <title>Genome sequencing and annotation of Brassica cretica.</title>
        <authorList>
            <person name="Studholme D.J."/>
            <person name="Sarris P.F."/>
        </authorList>
    </citation>
    <scope>NUCLEOTIDE SEQUENCE</scope>
    <source>
        <strain evidence="2">PFS-102/07</strain>
        <tissue evidence="2">Leaf</tissue>
    </source>
</reference>
<organism evidence="2">
    <name type="scientific">Brassica cretica</name>
    <name type="common">Mustard</name>
    <dbReference type="NCBI Taxonomy" id="69181"/>
    <lineage>
        <taxon>Eukaryota</taxon>
        <taxon>Viridiplantae</taxon>
        <taxon>Streptophyta</taxon>
        <taxon>Embryophyta</taxon>
        <taxon>Tracheophyta</taxon>
        <taxon>Spermatophyta</taxon>
        <taxon>Magnoliopsida</taxon>
        <taxon>eudicotyledons</taxon>
        <taxon>Gunneridae</taxon>
        <taxon>Pentapetalae</taxon>
        <taxon>rosids</taxon>
        <taxon>malvids</taxon>
        <taxon>Brassicales</taxon>
        <taxon>Brassicaceae</taxon>
        <taxon>Brassiceae</taxon>
        <taxon>Brassica</taxon>
    </lineage>
</organism>
<evidence type="ECO:0000313" key="2">
    <source>
        <dbReference type="EMBL" id="KAF2549583.1"/>
    </source>
</evidence>
<sequence length="69" mass="7669">MQGAPSPPWTFNRARHLGMVAGWLRYQSSDKAVVDTTAEKGLRGTTSTKEKGLRQRHRHSRAGLTPVPK</sequence>
<protein>
    <submittedName>
        <fullName evidence="2">Uncharacterized protein</fullName>
    </submittedName>
</protein>
<feature type="region of interest" description="Disordered" evidence="1">
    <location>
        <begin position="37"/>
        <end position="69"/>
    </location>
</feature>
<gene>
    <name evidence="2" type="ORF">F2Q70_00024132</name>
</gene>
<proteinExistence type="predicted"/>
<comment type="caution">
    <text evidence="2">The sequence shown here is derived from an EMBL/GenBank/DDBJ whole genome shotgun (WGS) entry which is preliminary data.</text>
</comment>
<name>A0A8S9GV11_BRACR</name>
<evidence type="ECO:0000256" key="1">
    <source>
        <dbReference type="SAM" id="MobiDB-lite"/>
    </source>
</evidence>
<dbReference type="AlphaFoldDB" id="A0A8S9GV11"/>